<evidence type="ECO:0000313" key="2">
    <source>
        <dbReference type="EMBL" id="CAB4853106.1"/>
    </source>
</evidence>
<organism evidence="3">
    <name type="scientific">freshwater metagenome</name>
    <dbReference type="NCBI Taxonomy" id="449393"/>
    <lineage>
        <taxon>unclassified sequences</taxon>
        <taxon>metagenomes</taxon>
        <taxon>ecological metagenomes</taxon>
    </lineage>
</organism>
<name>A0A6J7QHU2_9ZZZZ</name>
<dbReference type="EMBL" id="CAFBOL010000137">
    <property type="protein sequence ID" value="CAB5016565.1"/>
    <property type="molecule type" value="Genomic_DNA"/>
</dbReference>
<dbReference type="EMBL" id="CAFBIY010000201">
    <property type="protein sequence ID" value="CAB4853106.1"/>
    <property type="molecule type" value="Genomic_DNA"/>
</dbReference>
<dbReference type="EMBL" id="CAESGF010000055">
    <property type="protein sequence ID" value="CAB4365841.1"/>
    <property type="molecule type" value="Genomic_DNA"/>
</dbReference>
<proteinExistence type="predicted"/>
<evidence type="ECO:0000313" key="1">
    <source>
        <dbReference type="EMBL" id="CAB4365841.1"/>
    </source>
</evidence>
<accession>A0A6J7QHU2</accession>
<gene>
    <name evidence="2" type="ORF">UFOPK3267_02630</name>
    <name evidence="3" type="ORF">UFOPK3931_03112</name>
    <name evidence="1" type="ORF">UFOPK4189_03585</name>
</gene>
<dbReference type="AlphaFoldDB" id="A0A6J7QHU2"/>
<reference evidence="3" key="1">
    <citation type="submission" date="2020-05" db="EMBL/GenBank/DDBJ databases">
        <authorList>
            <person name="Chiriac C."/>
            <person name="Salcher M."/>
            <person name="Ghai R."/>
            <person name="Kavagutti S V."/>
        </authorList>
    </citation>
    <scope>NUCLEOTIDE SEQUENCE</scope>
</reference>
<protein>
    <submittedName>
        <fullName evidence="3">Unannotated protein</fullName>
    </submittedName>
</protein>
<evidence type="ECO:0000313" key="3">
    <source>
        <dbReference type="EMBL" id="CAB5016565.1"/>
    </source>
</evidence>
<sequence>MPLSKSRRWGGNFVDGMSRKVDFLVVEDERHTLWMAGDPTGKIKELLEPREQNAAAAEVLSERDFLAVLFGG</sequence>